<protein>
    <submittedName>
        <fullName evidence="2">Phage portal protein</fullName>
    </submittedName>
</protein>
<name>A0A6I4T439_9SPHN</name>
<evidence type="ECO:0000313" key="3">
    <source>
        <dbReference type="Proteomes" id="UP000438476"/>
    </source>
</evidence>
<dbReference type="Pfam" id="PF04860">
    <property type="entry name" value="Phage_portal"/>
    <property type="match status" value="1"/>
</dbReference>
<sequence length="350" mass="39230">MSDIAEREGAEQAAEPITIEAFSFGDDASVVDGQNLWSYFDGMWRNGDWYEPPVPFIGLAKSYRMAPHHQSAIKFKVNLLKRHFVPSRWMDAATHERAALDYLQMGNLFLEEVRNMAKRPLRYRVSPALHTRVGVEEGRYFWVKPSPFGLGSLSGDHEFRAGSIVHLAEPDVEQEVYGLPEWLSALQSGLLNEAATLFRRRYYKNGAHAGFVFYLSEETVSNQDADAIRDQLTQAKGVGNFKNLFIHAPRGNKDGVQIIPIAEVAARDEFLGIKNVSRDDLLSAHRMPPQLLGIVPTNNGGFGDVRSAMDVFFINEIGPLMETMRRINDITGLPVVNYRDYAPMMPVGGA</sequence>
<dbReference type="EMBL" id="WTYT01000001">
    <property type="protein sequence ID" value="MXO64833.1"/>
    <property type="molecule type" value="Genomic_DNA"/>
</dbReference>
<gene>
    <name evidence="2" type="ORF">GRI91_03590</name>
</gene>
<evidence type="ECO:0000313" key="2">
    <source>
        <dbReference type="EMBL" id="MXO64833.1"/>
    </source>
</evidence>
<dbReference type="Proteomes" id="UP000438476">
    <property type="component" value="Unassembled WGS sequence"/>
</dbReference>
<evidence type="ECO:0000256" key="1">
    <source>
        <dbReference type="ARBA" id="ARBA00006799"/>
    </source>
</evidence>
<comment type="caution">
    <text evidence="2">The sequence shown here is derived from an EMBL/GenBank/DDBJ whole genome shotgun (WGS) entry which is preliminary data.</text>
</comment>
<dbReference type="InterPro" id="IPR006944">
    <property type="entry name" value="Phage/GTA_portal"/>
</dbReference>
<proteinExistence type="inferred from homology"/>
<accession>A0A6I4T439</accession>
<dbReference type="OrthoDB" id="5449776at2"/>
<reference evidence="2 3" key="1">
    <citation type="submission" date="2019-12" db="EMBL/GenBank/DDBJ databases">
        <title>Genomic-based taxomic classification of the family Erythrobacteraceae.</title>
        <authorList>
            <person name="Xu L."/>
        </authorList>
    </citation>
    <scope>NUCLEOTIDE SEQUENCE [LARGE SCALE GENOMIC DNA]</scope>
    <source>
        <strain evidence="2 3">LMG 29518</strain>
    </source>
</reference>
<comment type="similarity">
    <text evidence="1">Belongs to the phage portal family. PBSX subfamily.</text>
</comment>
<organism evidence="2 3">
    <name type="scientific">Altericroceibacterium endophyticum</name>
    <dbReference type="NCBI Taxonomy" id="1808508"/>
    <lineage>
        <taxon>Bacteria</taxon>
        <taxon>Pseudomonadati</taxon>
        <taxon>Pseudomonadota</taxon>
        <taxon>Alphaproteobacteria</taxon>
        <taxon>Sphingomonadales</taxon>
        <taxon>Erythrobacteraceae</taxon>
        <taxon>Altericroceibacterium</taxon>
    </lineage>
</organism>
<dbReference type="NCBIfam" id="TIGR01540">
    <property type="entry name" value="portal_PBSX"/>
    <property type="match status" value="1"/>
</dbReference>
<dbReference type="RefSeq" id="WP_160735217.1">
    <property type="nucleotide sequence ID" value="NZ_WTYT01000001.1"/>
</dbReference>
<keyword evidence="3" id="KW-1185">Reference proteome</keyword>
<dbReference type="InterPro" id="IPR006430">
    <property type="entry name" value="Phage_portal_PBSX"/>
</dbReference>
<dbReference type="AlphaFoldDB" id="A0A6I4T439"/>